<name>A0A914PVD5_9BILA</name>
<organism evidence="1 2">
    <name type="scientific">Panagrolaimus davidi</name>
    <dbReference type="NCBI Taxonomy" id="227884"/>
    <lineage>
        <taxon>Eukaryota</taxon>
        <taxon>Metazoa</taxon>
        <taxon>Ecdysozoa</taxon>
        <taxon>Nematoda</taxon>
        <taxon>Chromadorea</taxon>
        <taxon>Rhabditida</taxon>
        <taxon>Tylenchina</taxon>
        <taxon>Panagrolaimomorpha</taxon>
        <taxon>Panagrolaimoidea</taxon>
        <taxon>Panagrolaimidae</taxon>
        <taxon>Panagrolaimus</taxon>
    </lineage>
</organism>
<evidence type="ECO:0000313" key="2">
    <source>
        <dbReference type="WBParaSite" id="PDA_v2.g2225.t1"/>
    </source>
</evidence>
<dbReference type="WBParaSite" id="PDA_v2.g2225.t1">
    <property type="protein sequence ID" value="PDA_v2.g2225.t1"/>
    <property type="gene ID" value="PDA_v2.g2225"/>
</dbReference>
<dbReference type="Proteomes" id="UP000887578">
    <property type="component" value="Unplaced"/>
</dbReference>
<accession>A0A914PVD5</accession>
<dbReference type="AlphaFoldDB" id="A0A914PVD5"/>
<sequence length="461" mass="55279">MRFITDSVQSVVLRFGVMYFRKSPTVLPHIPALESTTSLKSIKILLFSVNRQKCDNFIKSNCQFKMVNINGTPRLIKRLLIFPSNDKRFCYEFRRQRRKPNIFYCNGCEKMGIFFRAKMDQNGELQIQDKKHVCKKLQYSTEKYFDIRKIRKPNYEFLENCNTNSRKVLIIFNPKDQSQCYDFRWRSCTKSFCCISCDVEAKIMNISKKNEYVEMLRLTHLCKYRPYNREQFFKFNNFVLADDFEIQTQMIKGKERKTLFIFNENDKTKCYNFQYQPSVKAFICKECSKQKIRVTAKIHQNSDGEKYLLLSKKQHVCEMVKYTPQKDDEIILRQPDFKIMEETCDGVTKLFVFDSQDQNLGYIFPRERKNCNRYICHGCRHFVQRSKKTKEKLNGIVYLSLIKDENGEYFIQMKNQKRSCQPRKYEPQNELEIADSYMSLKMNLKLLTVIFIIKRNHHQNV</sequence>
<reference evidence="2" key="1">
    <citation type="submission" date="2022-11" db="UniProtKB">
        <authorList>
            <consortium name="WormBaseParasite"/>
        </authorList>
    </citation>
    <scope>IDENTIFICATION</scope>
</reference>
<keyword evidence="1" id="KW-1185">Reference proteome</keyword>
<evidence type="ECO:0000313" key="1">
    <source>
        <dbReference type="Proteomes" id="UP000887578"/>
    </source>
</evidence>
<proteinExistence type="predicted"/>
<protein>
    <submittedName>
        <fullName evidence="2">Uncharacterized protein</fullName>
    </submittedName>
</protein>